<name>A0A6J4J5W5_9PROT</name>
<dbReference type="AlphaFoldDB" id="A0A6J4J5W5"/>
<dbReference type="EMBL" id="CADCTD010000147">
    <property type="protein sequence ID" value="CAA9271543.1"/>
    <property type="molecule type" value="Genomic_DNA"/>
</dbReference>
<reference evidence="2" key="1">
    <citation type="submission" date="2020-02" db="EMBL/GenBank/DDBJ databases">
        <authorList>
            <person name="Meier V. D."/>
        </authorList>
    </citation>
    <scope>NUCLEOTIDE SEQUENCE</scope>
    <source>
        <strain evidence="2">AVDCRST_MAG27</strain>
    </source>
</reference>
<proteinExistence type="predicted"/>
<feature type="non-terminal residue" evidence="2">
    <location>
        <position position="58"/>
    </location>
</feature>
<organism evidence="2">
    <name type="scientific">uncultured Craurococcus sp</name>
    <dbReference type="NCBI Taxonomy" id="1135998"/>
    <lineage>
        <taxon>Bacteria</taxon>
        <taxon>Pseudomonadati</taxon>
        <taxon>Pseudomonadota</taxon>
        <taxon>Alphaproteobacteria</taxon>
        <taxon>Acetobacterales</taxon>
        <taxon>Acetobacteraceae</taxon>
        <taxon>Craurococcus</taxon>
        <taxon>environmental samples</taxon>
    </lineage>
</organism>
<feature type="non-terminal residue" evidence="2">
    <location>
        <position position="1"/>
    </location>
</feature>
<feature type="compositionally biased region" description="Pro residues" evidence="1">
    <location>
        <begin position="49"/>
        <end position="58"/>
    </location>
</feature>
<protein>
    <submittedName>
        <fullName evidence="2">Uncharacterized protein</fullName>
    </submittedName>
</protein>
<evidence type="ECO:0000313" key="2">
    <source>
        <dbReference type="EMBL" id="CAA9271543.1"/>
    </source>
</evidence>
<sequence length="58" mass="5994">CVIRSWPFSWLPPCRAAPRTASALRNGATMPRPPPGAGRGRSCRGSSTSPPPPTAPGP</sequence>
<gene>
    <name evidence="2" type="ORF">AVDCRST_MAG27-3136</name>
</gene>
<feature type="region of interest" description="Disordered" evidence="1">
    <location>
        <begin position="21"/>
        <end position="58"/>
    </location>
</feature>
<evidence type="ECO:0000256" key="1">
    <source>
        <dbReference type="SAM" id="MobiDB-lite"/>
    </source>
</evidence>
<accession>A0A6J4J5W5</accession>